<feature type="region of interest" description="Disordered" evidence="1">
    <location>
        <begin position="30"/>
        <end position="66"/>
    </location>
</feature>
<keyword evidence="2" id="KW-1133">Transmembrane helix</keyword>
<organism evidence="3 4">
    <name type="scientific">Thermohalobaculum xanthum</name>
    <dbReference type="NCBI Taxonomy" id="2753746"/>
    <lineage>
        <taxon>Bacteria</taxon>
        <taxon>Pseudomonadati</taxon>
        <taxon>Pseudomonadota</taxon>
        <taxon>Alphaproteobacteria</taxon>
        <taxon>Rhodobacterales</taxon>
        <taxon>Paracoccaceae</taxon>
        <taxon>Thermohalobaculum</taxon>
    </lineage>
</organism>
<dbReference type="EMBL" id="JAEHHL010000008">
    <property type="protein sequence ID" value="MBK0400224.1"/>
    <property type="molecule type" value="Genomic_DNA"/>
</dbReference>
<sequence length="66" mass="7335">MSIGSTVTLIVFVALIVAVILLVRRQRDEARQRRLSQTHSNAWRGGGHDEQARIRDGGMGNHGLEK</sequence>
<keyword evidence="2" id="KW-0472">Membrane</keyword>
<feature type="transmembrane region" description="Helical" evidence="2">
    <location>
        <begin position="6"/>
        <end position="24"/>
    </location>
</feature>
<name>A0A8J7MA23_9RHOB</name>
<evidence type="ECO:0000256" key="1">
    <source>
        <dbReference type="SAM" id="MobiDB-lite"/>
    </source>
</evidence>
<feature type="compositionally biased region" description="Basic and acidic residues" evidence="1">
    <location>
        <begin position="46"/>
        <end position="56"/>
    </location>
</feature>
<dbReference type="Proteomes" id="UP000655420">
    <property type="component" value="Unassembled WGS sequence"/>
</dbReference>
<dbReference type="AlphaFoldDB" id="A0A8J7MA23"/>
<keyword evidence="2" id="KW-0812">Transmembrane</keyword>
<protein>
    <submittedName>
        <fullName evidence="3">Uncharacterized protein</fullName>
    </submittedName>
</protein>
<feature type="compositionally biased region" description="Gly residues" evidence="1">
    <location>
        <begin position="57"/>
        <end position="66"/>
    </location>
</feature>
<proteinExistence type="predicted"/>
<gene>
    <name evidence="3" type="ORF">H0I76_13580</name>
</gene>
<dbReference type="RefSeq" id="WP_200610735.1">
    <property type="nucleotide sequence ID" value="NZ_JAEHHL010000008.1"/>
</dbReference>
<reference evidence="3" key="1">
    <citation type="submission" date="2020-12" db="EMBL/GenBank/DDBJ databases">
        <title>Bacterial taxonomy.</title>
        <authorList>
            <person name="Pan X."/>
        </authorList>
    </citation>
    <scope>NUCLEOTIDE SEQUENCE</scope>
    <source>
        <strain evidence="3">M0105</strain>
    </source>
</reference>
<evidence type="ECO:0000256" key="2">
    <source>
        <dbReference type="SAM" id="Phobius"/>
    </source>
</evidence>
<keyword evidence="4" id="KW-1185">Reference proteome</keyword>
<evidence type="ECO:0000313" key="4">
    <source>
        <dbReference type="Proteomes" id="UP000655420"/>
    </source>
</evidence>
<evidence type="ECO:0000313" key="3">
    <source>
        <dbReference type="EMBL" id="MBK0400224.1"/>
    </source>
</evidence>
<accession>A0A8J7MA23</accession>
<comment type="caution">
    <text evidence="3">The sequence shown here is derived from an EMBL/GenBank/DDBJ whole genome shotgun (WGS) entry which is preliminary data.</text>
</comment>